<sequence>MRIKTFNYLTIIFFMACQMGFSQNFNIQPIMSIKLADKFGQLRAVPVSLGINQPRAIAVMYSEEAEVDPWEGMFFFPKHTLKLAVLNVEGKLLWKKDLGEGVVPGIWFSPLFAFDLDQDGMDELWIINNQDPEHPLNFAHYVLQKLHPETGNILSEIPWPRPEVPQGMSALYRHFIMGGYARGEPVLLTAQGTYGPMRLQAWNKDLEQRWEHYIPADAKGAQGSHVTPVVDINNDGIDELLWGERTIELDKGEQLFCADEDSWEGHSDIIQPIFNYADNTWTIFTCRETHKPTYPRVVLYDQEGKRIWADLENGHMDTGWAARLGDDGEHYVLGVKVGVKTRTAEGEVRTDVTEYTYKAYNGERINLGFDVYTTIPVDLNGDGIHELVKGYFEGNGDILDRKGNVIGNIGGLSAMASKFTDLPGEQILSYSKDGWLRIWADKNAEDAPNALRRYNHPFYKTNRNQTGNGYNLFNLGGI</sequence>
<protein>
    <recommendedName>
        <fullName evidence="1">Rhamnogalacturonan lyase family 11 C-terminal domain-containing protein</fullName>
    </recommendedName>
</protein>
<gene>
    <name evidence="2" type="ORF">PSM36_3049</name>
</gene>
<evidence type="ECO:0000313" key="2">
    <source>
        <dbReference type="EMBL" id="SCD21838.1"/>
    </source>
</evidence>
<dbReference type="STRING" id="1642647.PSM36_3049"/>
<evidence type="ECO:0000259" key="1">
    <source>
        <dbReference type="Pfam" id="PF21348"/>
    </source>
</evidence>
<keyword evidence="3" id="KW-1185">Reference proteome</keyword>
<dbReference type="InterPro" id="IPR011047">
    <property type="entry name" value="Quinoprotein_ADH-like_sf"/>
</dbReference>
<dbReference type="Proteomes" id="UP000187464">
    <property type="component" value="Chromosome I"/>
</dbReference>
<dbReference type="KEGG" id="psac:PSM36_3049"/>
<feature type="domain" description="Rhamnogalacturonan lyase family 11 C-terminal" evidence="1">
    <location>
        <begin position="184"/>
        <end position="321"/>
    </location>
</feature>
<dbReference type="SUPFAM" id="SSF50998">
    <property type="entry name" value="Quinoprotein alcohol dehydrogenase-like"/>
    <property type="match status" value="1"/>
</dbReference>
<name>A0A1R3T960_9BACT</name>
<dbReference type="EMBL" id="LT605205">
    <property type="protein sequence ID" value="SCD21838.1"/>
    <property type="molecule type" value="Genomic_DNA"/>
</dbReference>
<evidence type="ECO:0000313" key="3">
    <source>
        <dbReference type="Proteomes" id="UP000187464"/>
    </source>
</evidence>
<reference evidence="2 3" key="1">
    <citation type="submission" date="2016-08" db="EMBL/GenBank/DDBJ databases">
        <authorList>
            <person name="Seilhamer J.J."/>
        </authorList>
    </citation>
    <scope>NUCLEOTIDE SEQUENCE [LARGE SCALE GENOMIC DNA]</scope>
    <source>
        <strain evidence="2">M3/6</strain>
    </source>
</reference>
<organism evidence="2 3">
    <name type="scientific">Proteiniphilum saccharofermentans</name>
    <dbReference type="NCBI Taxonomy" id="1642647"/>
    <lineage>
        <taxon>Bacteria</taxon>
        <taxon>Pseudomonadati</taxon>
        <taxon>Bacteroidota</taxon>
        <taxon>Bacteroidia</taxon>
        <taxon>Bacteroidales</taxon>
        <taxon>Dysgonomonadaceae</taxon>
        <taxon>Proteiniphilum</taxon>
    </lineage>
</organism>
<accession>A0A1R3T960</accession>
<dbReference type="PROSITE" id="PS51257">
    <property type="entry name" value="PROKAR_LIPOPROTEIN"/>
    <property type="match status" value="1"/>
</dbReference>
<proteinExistence type="predicted"/>
<dbReference type="AlphaFoldDB" id="A0A1R3T960"/>
<dbReference type="InterPro" id="IPR049366">
    <property type="entry name" value="RGL11_C"/>
</dbReference>
<dbReference type="Pfam" id="PF21348">
    <property type="entry name" value="RGL11_C"/>
    <property type="match status" value="1"/>
</dbReference>